<dbReference type="Proteomes" id="UP000199473">
    <property type="component" value="Unassembled WGS sequence"/>
</dbReference>
<protein>
    <recommendedName>
        <fullName evidence="5">DUF4412 domain-containing protein</fullName>
    </recommendedName>
</protein>
<dbReference type="EMBL" id="FOSQ01000027">
    <property type="protein sequence ID" value="SFL15144.1"/>
    <property type="molecule type" value="Genomic_DNA"/>
</dbReference>
<feature type="region of interest" description="Disordered" evidence="1">
    <location>
        <begin position="152"/>
        <end position="183"/>
    </location>
</feature>
<evidence type="ECO:0000256" key="1">
    <source>
        <dbReference type="SAM" id="MobiDB-lite"/>
    </source>
</evidence>
<dbReference type="STRING" id="1123062.SAMN02745775_12717"/>
<name>A0A1I4FB86_9PROT</name>
<sequence>MRGLVIVALLAANPAAAQQAPLLVPSRDVAITYRGTGGADQVTITMAWLAARKMVRMEMPGVGWSVANHGTTPPSGFIVMEEARRVMDMPAQVLNRQVGAPLDARFVREGSDRVAGTACTIWRYQSGADEGRLCMTADGIMLRSQGSFAGQSGGMEATQVSYAPQDPSRFEVPQGYQRAAPRR</sequence>
<dbReference type="RefSeq" id="WP_092963477.1">
    <property type="nucleotide sequence ID" value="NZ_FOSQ01000027.1"/>
</dbReference>
<dbReference type="OrthoDB" id="7268862at2"/>
<evidence type="ECO:0000256" key="2">
    <source>
        <dbReference type="SAM" id="SignalP"/>
    </source>
</evidence>
<gene>
    <name evidence="3" type="ORF">SAMN02745775_12717</name>
</gene>
<accession>A0A1I4FB86</accession>
<feature type="chain" id="PRO_5011624486" description="DUF4412 domain-containing protein" evidence="2">
    <location>
        <begin position="20"/>
        <end position="183"/>
    </location>
</feature>
<feature type="signal peptide" evidence="2">
    <location>
        <begin position="1"/>
        <end position="19"/>
    </location>
</feature>
<evidence type="ECO:0000313" key="4">
    <source>
        <dbReference type="Proteomes" id="UP000199473"/>
    </source>
</evidence>
<evidence type="ECO:0000313" key="3">
    <source>
        <dbReference type="EMBL" id="SFL15144.1"/>
    </source>
</evidence>
<proteinExistence type="predicted"/>
<keyword evidence="2" id="KW-0732">Signal</keyword>
<organism evidence="3 4">
    <name type="scientific">Falsiroseomonas stagni DSM 19981</name>
    <dbReference type="NCBI Taxonomy" id="1123062"/>
    <lineage>
        <taxon>Bacteria</taxon>
        <taxon>Pseudomonadati</taxon>
        <taxon>Pseudomonadota</taxon>
        <taxon>Alphaproteobacteria</taxon>
        <taxon>Acetobacterales</taxon>
        <taxon>Roseomonadaceae</taxon>
        <taxon>Falsiroseomonas</taxon>
    </lineage>
</organism>
<dbReference type="AlphaFoldDB" id="A0A1I4FB86"/>
<keyword evidence="4" id="KW-1185">Reference proteome</keyword>
<evidence type="ECO:0008006" key="5">
    <source>
        <dbReference type="Google" id="ProtNLM"/>
    </source>
</evidence>
<reference evidence="3 4" key="1">
    <citation type="submission" date="2016-10" db="EMBL/GenBank/DDBJ databases">
        <authorList>
            <person name="de Groot N.N."/>
        </authorList>
    </citation>
    <scope>NUCLEOTIDE SEQUENCE [LARGE SCALE GENOMIC DNA]</scope>
    <source>
        <strain evidence="3 4">DSM 19981</strain>
    </source>
</reference>